<dbReference type="Pfam" id="PF00010">
    <property type="entry name" value="HLH"/>
    <property type="match status" value="1"/>
</dbReference>
<dbReference type="GO" id="GO:0005634">
    <property type="term" value="C:nucleus"/>
    <property type="evidence" value="ECO:0007669"/>
    <property type="project" value="TreeGrafter"/>
</dbReference>
<organism evidence="2 3">
    <name type="scientific">Trichonephila clavata</name>
    <name type="common">Joro spider</name>
    <name type="synonym">Nephila clavata</name>
    <dbReference type="NCBI Taxonomy" id="2740835"/>
    <lineage>
        <taxon>Eukaryota</taxon>
        <taxon>Metazoa</taxon>
        <taxon>Ecdysozoa</taxon>
        <taxon>Arthropoda</taxon>
        <taxon>Chelicerata</taxon>
        <taxon>Arachnida</taxon>
        <taxon>Araneae</taxon>
        <taxon>Araneomorphae</taxon>
        <taxon>Entelegynae</taxon>
        <taxon>Araneoidea</taxon>
        <taxon>Nephilidae</taxon>
        <taxon>Trichonephila</taxon>
    </lineage>
</organism>
<proteinExistence type="predicted"/>
<dbReference type="GO" id="GO:0070888">
    <property type="term" value="F:E-box binding"/>
    <property type="evidence" value="ECO:0007669"/>
    <property type="project" value="TreeGrafter"/>
</dbReference>
<keyword evidence="3" id="KW-1185">Reference proteome</keyword>
<dbReference type="PANTHER" id="PTHR19290">
    <property type="entry name" value="BASIC HELIX-LOOP-HELIX PROTEIN NEUROGENIN-RELATED"/>
    <property type="match status" value="1"/>
</dbReference>
<comment type="caution">
    <text evidence="2">The sequence shown here is derived from an EMBL/GenBank/DDBJ whole genome shotgun (WGS) entry which is preliminary data.</text>
</comment>
<dbReference type="InterPro" id="IPR036638">
    <property type="entry name" value="HLH_DNA-bd_sf"/>
</dbReference>
<name>A0A8X6K7Z5_TRICU</name>
<accession>A0A8X6K7Z5</accession>
<evidence type="ECO:0000313" key="3">
    <source>
        <dbReference type="Proteomes" id="UP000887116"/>
    </source>
</evidence>
<dbReference type="GO" id="GO:0000981">
    <property type="term" value="F:DNA-binding transcription factor activity, RNA polymerase II-specific"/>
    <property type="evidence" value="ECO:0007669"/>
    <property type="project" value="TreeGrafter"/>
</dbReference>
<dbReference type="SUPFAM" id="SSF47459">
    <property type="entry name" value="HLH, helix-loop-helix DNA-binding domain"/>
    <property type="match status" value="1"/>
</dbReference>
<dbReference type="InterPro" id="IPR050359">
    <property type="entry name" value="bHLH_transcription_factors"/>
</dbReference>
<dbReference type="OrthoDB" id="5969565at2759"/>
<dbReference type="EMBL" id="BMAO01019914">
    <property type="protein sequence ID" value="GFQ63813.1"/>
    <property type="molecule type" value="Genomic_DNA"/>
</dbReference>
<dbReference type="SMART" id="SM00353">
    <property type="entry name" value="HLH"/>
    <property type="match status" value="1"/>
</dbReference>
<reference evidence="2" key="1">
    <citation type="submission" date="2020-07" db="EMBL/GenBank/DDBJ databases">
        <title>Multicomponent nature underlies the extraordinary mechanical properties of spider dragline silk.</title>
        <authorList>
            <person name="Kono N."/>
            <person name="Nakamura H."/>
            <person name="Mori M."/>
            <person name="Yoshida Y."/>
            <person name="Ohtoshi R."/>
            <person name="Malay A.D."/>
            <person name="Moran D.A.P."/>
            <person name="Tomita M."/>
            <person name="Numata K."/>
            <person name="Arakawa K."/>
        </authorList>
    </citation>
    <scope>NUCLEOTIDE SEQUENCE</scope>
</reference>
<evidence type="ECO:0000259" key="1">
    <source>
        <dbReference type="PROSITE" id="PS50888"/>
    </source>
</evidence>
<feature type="non-terminal residue" evidence="2">
    <location>
        <position position="1"/>
    </location>
</feature>
<gene>
    <name evidence="2" type="ORF">TNCT_555441</name>
</gene>
<dbReference type="GO" id="GO:0007423">
    <property type="term" value="P:sensory organ development"/>
    <property type="evidence" value="ECO:0007669"/>
    <property type="project" value="TreeGrafter"/>
</dbReference>
<dbReference type="PANTHER" id="PTHR19290:SF167">
    <property type="entry name" value="PROTEIN DIMMED"/>
    <property type="match status" value="1"/>
</dbReference>
<dbReference type="GO" id="GO:0061564">
    <property type="term" value="P:axon development"/>
    <property type="evidence" value="ECO:0007669"/>
    <property type="project" value="TreeGrafter"/>
</dbReference>
<dbReference type="Gene3D" id="4.10.280.10">
    <property type="entry name" value="Helix-loop-helix DNA-binding domain"/>
    <property type="match status" value="1"/>
</dbReference>
<sequence>YTEKKLKRLQKNERERDRYNSLNDAFQSLRQVLPDMMKAKEPSKIETLTLAKHYIMTLTNTIYELNEQPIPYKIFDKETEDRRMDSCIADEIQNRKRQKQADNKSCAPVTDCAKPSCSVQVDLTHFKSNLSNILPI</sequence>
<protein>
    <recommendedName>
        <fullName evidence="1">BHLH domain-containing protein</fullName>
    </recommendedName>
</protein>
<feature type="domain" description="BHLH" evidence="1">
    <location>
        <begin position="6"/>
        <end position="58"/>
    </location>
</feature>
<dbReference type="GO" id="GO:0045944">
    <property type="term" value="P:positive regulation of transcription by RNA polymerase II"/>
    <property type="evidence" value="ECO:0007669"/>
    <property type="project" value="TreeGrafter"/>
</dbReference>
<dbReference type="GO" id="GO:0046983">
    <property type="term" value="F:protein dimerization activity"/>
    <property type="evidence" value="ECO:0007669"/>
    <property type="project" value="InterPro"/>
</dbReference>
<dbReference type="AlphaFoldDB" id="A0A8X6K7Z5"/>
<evidence type="ECO:0000313" key="2">
    <source>
        <dbReference type="EMBL" id="GFQ63813.1"/>
    </source>
</evidence>
<dbReference type="PROSITE" id="PS50888">
    <property type="entry name" value="BHLH"/>
    <property type="match status" value="1"/>
</dbReference>
<dbReference type="InterPro" id="IPR011598">
    <property type="entry name" value="bHLH_dom"/>
</dbReference>
<dbReference type="Proteomes" id="UP000887116">
    <property type="component" value="Unassembled WGS sequence"/>
</dbReference>